<comment type="subcellular location">
    <subcellularLocation>
        <location evidence="1">Membrane</location>
        <topology evidence="1">Multi-pass membrane protein</topology>
    </subcellularLocation>
</comment>
<evidence type="ECO:0000256" key="5">
    <source>
        <dbReference type="ARBA" id="ARBA00023136"/>
    </source>
</evidence>
<keyword evidence="4 6" id="KW-1133">Transmembrane helix</keyword>
<dbReference type="FunCoup" id="Q6CID7">
    <property type="interactions" value="564"/>
</dbReference>
<feature type="domain" description="SPX" evidence="8">
    <location>
        <begin position="1"/>
        <end position="243"/>
    </location>
</feature>
<feature type="transmembrane region" description="Helical" evidence="6">
    <location>
        <begin position="385"/>
        <end position="403"/>
    </location>
</feature>
<keyword evidence="5 6" id="KW-0472">Membrane</keyword>
<dbReference type="PROSITE" id="PS51380">
    <property type="entry name" value="EXS"/>
    <property type="match status" value="1"/>
</dbReference>
<dbReference type="PANTHER" id="PTHR10783:SF103">
    <property type="entry name" value="SOLUTE CARRIER FAMILY 53 MEMBER 1"/>
    <property type="match status" value="1"/>
</dbReference>
<dbReference type="GO" id="GO:0005794">
    <property type="term" value="C:Golgi apparatus"/>
    <property type="evidence" value="ECO:0007669"/>
    <property type="project" value="TreeGrafter"/>
</dbReference>
<evidence type="ECO:0000259" key="8">
    <source>
        <dbReference type="PROSITE" id="PS51382"/>
    </source>
</evidence>
<dbReference type="HOGENOM" id="CLU_006116_1_1_1"/>
<name>Q6CID7_KLULA</name>
<dbReference type="STRING" id="284590.Q6CID7"/>
<dbReference type="Pfam" id="PF03124">
    <property type="entry name" value="EXS"/>
    <property type="match status" value="1"/>
</dbReference>
<dbReference type="InParanoid" id="Q6CID7"/>
<feature type="transmembrane region" description="Helical" evidence="6">
    <location>
        <begin position="439"/>
        <end position="459"/>
    </location>
</feature>
<feature type="transmembrane region" description="Helical" evidence="6">
    <location>
        <begin position="465"/>
        <end position="487"/>
    </location>
</feature>
<organism evidence="9 10">
    <name type="scientific">Kluyveromyces lactis (strain ATCC 8585 / CBS 2359 / DSM 70799 / NBRC 1267 / NRRL Y-1140 / WM37)</name>
    <name type="common">Yeast</name>
    <name type="synonym">Candida sphaerica</name>
    <dbReference type="NCBI Taxonomy" id="284590"/>
    <lineage>
        <taxon>Eukaryota</taxon>
        <taxon>Fungi</taxon>
        <taxon>Dikarya</taxon>
        <taxon>Ascomycota</taxon>
        <taxon>Saccharomycotina</taxon>
        <taxon>Saccharomycetes</taxon>
        <taxon>Saccharomycetales</taxon>
        <taxon>Saccharomycetaceae</taxon>
        <taxon>Kluyveromyces</taxon>
    </lineage>
</organism>
<evidence type="ECO:0000313" key="10">
    <source>
        <dbReference type="Proteomes" id="UP000000598"/>
    </source>
</evidence>
<dbReference type="GO" id="GO:0016036">
    <property type="term" value="P:cellular response to phosphate starvation"/>
    <property type="evidence" value="ECO:0007669"/>
    <property type="project" value="TreeGrafter"/>
</dbReference>
<proteinExistence type="inferred from homology"/>
<evidence type="ECO:0000313" key="9">
    <source>
        <dbReference type="EMBL" id="CAG99010.1"/>
    </source>
</evidence>
<dbReference type="GO" id="GO:0006817">
    <property type="term" value="P:phosphate ion transport"/>
    <property type="evidence" value="ECO:0007669"/>
    <property type="project" value="TreeGrafter"/>
</dbReference>
<feature type="transmembrane region" description="Helical" evidence="6">
    <location>
        <begin position="677"/>
        <end position="696"/>
    </location>
</feature>
<feature type="transmembrane region" description="Helical" evidence="6">
    <location>
        <begin position="499"/>
        <end position="515"/>
    </location>
</feature>
<dbReference type="PANTHER" id="PTHR10783">
    <property type="entry name" value="XENOTROPIC AND POLYTROPIC RETROVIRUS RECEPTOR 1-RELATED"/>
    <property type="match status" value="1"/>
</dbReference>
<sequence>MKFAEHLRESVVPEWSDKYVNYKLGKKKIKQFQKLKKVQDVGSMDRTIVREFIDDWLVRDQLKNCDEFYEWQLSKYRAKYHKLQRQIHLYVLEADKRSRLDSLDEYRIASLSRAPDSYGSIFPNFSPIALKDTVKKKIWYDLKRWLVTHNLCPSMPVSWKNRDPLLAKKDRKRASRGQETFQTETSPLSLSQIRQQLSDAILDFYLYLQLLKNYRDLNVNGFRKIVKKFDKVLHQDQLKTFMPYAKKYSIMFSQYDEYLKLIKDNVEHAEVINVNLFLGSDNDVDRLKKDPLTFWEQTAIKWYTMTLTSSSKDKKHNLERIKNLSLQYSVNEQTIHRNNASMFQMFLGSAQLGISVTLVILMTIILAKNSSDEVRSALLPIWSSFHYLTFMGLLFIIDCFIWYKVKINYRFIMFGEIHSRNGPVLFNNDFGMTHIPLQFFHATTFLCICSILAFCSLMLEKLEPWMITWLCIAVALFFWKFQVIQPWPYWYETFQSRKYIFTSFIRLVFSGFFPVQFGDFFLGDIVCSLTYSMSQFATLGCLTFNDSKEDKCRYEKLMWIGILSCLPSYWRFVQCVRRYFDSYDWFPHLLNAFKYLLGISFNASLYWYKSWPQMQKFKVLLIVFGCLNSTLTSIWDLIMDWSLLQTKSKNFLLRDDLYLCGKKNWKSGKYSSKKKCIYYFIMVFDVVVRYEWVFYMVKNNTDYVRHPLIALAMATLEILRRFVWVILRVENEHVANVHLFKVTDDNWQLPFPTIEDSELHMEEDYSAAAENMDNIAMLSVMKSDLESQQQRPRSTSAVPKLNRKASVFEIIPWAHATDFQRPIETASVNSAAISDSESEAESEV</sequence>
<dbReference type="KEGG" id="kla:KLLA0_F27467g"/>
<evidence type="ECO:0000256" key="2">
    <source>
        <dbReference type="ARBA" id="ARBA00009665"/>
    </source>
</evidence>
<dbReference type="InterPro" id="IPR004342">
    <property type="entry name" value="EXS_C"/>
</dbReference>
<dbReference type="PROSITE" id="PS51382">
    <property type="entry name" value="SPX"/>
    <property type="match status" value="1"/>
</dbReference>
<feature type="domain" description="EXS" evidence="7">
    <location>
        <begin position="551"/>
        <end position="761"/>
    </location>
</feature>
<dbReference type="PaxDb" id="284590-Q6CID7"/>
<evidence type="ECO:0000259" key="7">
    <source>
        <dbReference type="PROSITE" id="PS51380"/>
    </source>
</evidence>
<dbReference type="GO" id="GO:0000822">
    <property type="term" value="F:inositol hexakisphosphate binding"/>
    <property type="evidence" value="ECO:0007669"/>
    <property type="project" value="TreeGrafter"/>
</dbReference>
<keyword evidence="3 6" id="KW-0812">Transmembrane</keyword>
<protein>
    <submittedName>
        <fullName evidence="9">KLLA0F27467p</fullName>
    </submittedName>
</protein>
<evidence type="ECO:0000256" key="6">
    <source>
        <dbReference type="SAM" id="Phobius"/>
    </source>
</evidence>
<dbReference type="InterPro" id="IPR004331">
    <property type="entry name" value="SPX_dom"/>
</dbReference>
<dbReference type="Proteomes" id="UP000000598">
    <property type="component" value="Chromosome F"/>
</dbReference>
<evidence type="ECO:0000256" key="3">
    <source>
        <dbReference type="ARBA" id="ARBA00022692"/>
    </source>
</evidence>
<feature type="transmembrane region" description="Helical" evidence="6">
    <location>
        <begin position="585"/>
        <end position="607"/>
    </location>
</feature>
<feature type="transmembrane region" description="Helical" evidence="6">
    <location>
        <begin position="619"/>
        <end position="638"/>
    </location>
</feature>
<dbReference type="GO" id="GO:0005886">
    <property type="term" value="C:plasma membrane"/>
    <property type="evidence" value="ECO:0007669"/>
    <property type="project" value="TreeGrafter"/>
</dbReference>
<accession>Q6CID7</accession>
<keyword evidence="10" id="KW-1185">Reference proteome</keyword>
<dbReference type="eggNOG" id="KOG1162">
    <property type="taxonomic scope" value="Eukaryota"/>
</dbReference>
<comment type="similarity">
    <text evidence="2">Belongs to the SYG1 (TC 2.A.94) family.</text>
</comment>
<dbReference type="CDD" id="cd14475">
    <property type="entry name" value="SPX_SYG1_like"/>
    <property type="match status" value="1"/>
</dbReference>
<feature type="transmembrane region" description="Helical" evidence="6">
    <location>
        <begin position="345"/>
        <end position="365"/>
    </location>
</feature>
<evidence type="ECO:0000256" key="4">
    <source>
        <dbReference type="ARBA" id="ARBA00022989"/>
    </source>
</evidence>
<evidence type="ECO:0000256" key="1">
    <source>
        <dbReference type="ARBA" id="ARBA00004141"/>
    </source>
</evidence>
<dbReference type="Pfam" id="PF03105">
    <property type="entry name" value="SPX"/>
    <property type="match status" value="2"/>
</dbReference>
<gene>
    <name evidence="9" type="ORF">KLLA0_F27467g</name>
</gene>
<dbReference type="OMA" id="AHMAGLY"/>
<dbReference type="AlphaFoldDB" id="Q6CID7"/>
<dbReference type="EMBL" id="CR382126">
    <property type="protein sequence ID" value="CAG99010.1"/>
    <property type="molecule type" value="Genomic_DNA"/>
</dbReference>
<reference evidence="9 10" key="1">
    <citation type="journal article" date="2004" name="Nature">
        <title>Genome evolution in yeasts.</title>
        <authorList>
            <consortium name="Genolevures"/>
            <person name="Dujon B."/>
            <person name="Sherman D."/>
            <person name="Fischer G."/>
            <person name="Durrens P."/>
            <person name="Casaregola S."/>
            <person name="Lafontaine I."/>
            <person name="de Montigny J."/>
            <person name="Marck C."/>
            <person name="Neuveglise C."/>
            <person name="Talla E."/>
            <person name="Goffard N."/>
            <person name="Frangeul L."/>
            <person name="Aigle M."/>
            <person name="Anthouard V."/>
            <person name="Babour A."/>
            <person name="Barbe V."/>
            <person name="Barnay S."/>
            <person name="Blanchin S."/>
            <person name="Beckerich J.M."/>
            <person name="Beyne E."/>
            <person name="Bleykasten C."/>
            <person name="Boisrame A."/>
            <person name="Boyer J."/>
            <person name="Cattolico L."/>
            <person name="Confanioleri F."/>
            <person name="de Daruvar A."/>
            <person name="Despons L."/>
            <person name="Fabre E."/>
            <person name="Fairhead C."/>
            <person name="Ferry-Dumazet H."/>
            <person name="Groppi A."/>
            <person name="Hantraye F."/>
            <person name="Hennequin C."/>
            <person name="Jauniaux N."/>
            <person name="Joyet P."/>
            <person name="Kachouri R."/>
            <person name="Kerrest A."/>
            <person name="Koszul R."/>
            <person name="Lemaire M."/>
            <person name="Lesur I."/>
            <person name="Ma L."/>
            <person name="Muller H."/>
            <person name="Nicaud J.M."/>
            <person name="Nikolski M."/>
            <person name="Oztas S."/>
            <person name="Ozier-Kalogeropoulos O."/>
            <person name="Pellenz S."/>
            <person name="Potier S."/>
            <person name="Richard G.F."/>
            <person name="Straub M.L."/>
            <person name="Suleau A."/>
            <person name="Swennene D."/>
            <person name="Tekaia F."/>
            <person name="Wesolowski-Louvel M."/>
            <person name="Westhof E."/>
            <person name="Wirth B."/>
            <person name="Zeniou-Meyer M."/>
            <person name="Zivanovic I."/>
            <person name="Bolotin-Fukuhara M."/>
            <person name="Thierry A."/>
            <person name="Bouchier C."/>
            <person name="Caudron B."/>
            <person name="Scarpelli C."/>
            <person name="Gaillardin C."/>
            <person name="Weissenbach J."/>
            <person name="Wincker P."/>
            <person name="Souciet J.L."/>
        </authorList>
    </citation>
    <scope>NUCLEOTIDE SEQUENCE [LARGE SCALE GENOMIC DNA]</scope>
    <source>
        <strain evidence="10">ATCC 8585 / CBS 2359 / DSM 70799 / NBRC 1267 / NRRL Y-1140 / WM37</strain>
    </source>
</reference>